<proteinExistence type="predicted"/>
<feature type="compositionally biased region" description="Acidic residues" evidence="1">
    <location>
        <begin position="390"/>
        <end position="400"/>
    </location>
</feature>
<evidence type="ECO:0000259" key="2">
    <source>
        <dbReference type="Pfam" id="PF14694"/>
    </source>
</evidence>
<accession>A0A8C5GN84</accession>
<dbReference type="Ensembl" id="ENSGWIT00000036045.1">
    <property type="protein sequence ID" value="ENSGWIP00000033141.1"/>
    <property type="gene ID" value="ENSGWIG00000017027.1"/>
</dbReference>
<feature type="domain" description="Protein Lines C-terminal" evidence="3">
    <location>
        <begin position="444"/>
        <end position="477"/>
    </location>
</feature>
<reference evidence="4" key="3">
    <citation type="submission" date="2025-09" db="UniProtKB">
        <authorList>
            <consortium name="Ensembl"/>
        </authorList>
    </citation>
    <scope>IDENTIFICATION</scope>
</reference>
<evidence type="ECO:0000259" key="3">
    <source>
        <dbReference type="Pfam" id="PF14695"/>
    </source>
</evidence>
<evidence type="ECO:0000313" key="5">
    <source>
        <dbReference type="Proteomes" id="UP000694680"/>
    </source>
</evidence>
<dbReference type="Pfam" id="PF14694">
    <property type="entry name" value="LINES_N"/>
    <property type="match status" value="1"/>
</dbReference>
<reference evidence="4" key="1">
    <citation type="submission" date="2020-06" db="EMBL/GenBank/DDBJ databases">
        <authorList>
            <consortium name="Wellcome Sanger Institute Data Sharing"/>
        </authorList>
    </citation>
    <scope>NUCLEOTIDE SEQUENCE [LARGE SCALE GENOMIC DNA]</scope>
</reference>
<dbReference type="AlphaFoldDB" id="A0A8C5GN84"/>
<name>A0A8C5GN84_GOUWI</name>
<evidence type="ECO:0000256" key="1">
    <source>
        <dbReference type="SAM" id="MobiDB-lite"/>
    </source>
</evidence>
<sequence>MFVITKVQIQLTSITEPEINNPIKCNLPLKLLETFESSLCALCLKFLPEERKEESQCLEELNSSSSSRGPTFCLLLDLLEVLGASVGMCRTEASLKSQSLVYIHSSGLLTAVSGSSEYYVKKKVMLLLKRAVLQRLGEDWACVGGLTTLRSSSSSSGLNMMAHSVLAAVNHGWLNSIQVQSASYFGGTLPVCSDVEQEADSVMLRAVSLTVLRSIELQTHTGEHAYRVDGVTAVCGYLQSLWSFLRRCNVQLDITHLCCWIGLVFGEQDDDMIEAARATLRSGLKDSALEVATCTCGSNPHCHFVLLLQSISFDHSILLDFLISTETCFLEYFVRYLKYLKRDWQGFCAACKRISTYSARLKPDISPTVSEPPVRSSSSPAVLRLVDYESSEESDSESMDVSEVKAESSSLSEDTNQSSASVTHKQSDPATTLRCKVLNKSSICLSQLREVVTRLHAKKLFPYNPSSLLKLLAQVESCYQQSP</sequence>
<evidence type="ECO:0008006" key="6">
    <source>
        <dbReference type="Google" id="ProtNLM"/>
    </source>
</evidence>
<feature type="domain" description="Protein Lines N-terminal" evidence="2">
    <location>
        <begin position="23"/>
        <end position="351"/>
    </location>
</feature>
<gene>
    <name evidence="4" type="primary">lins1</name>
</gene>
<keyword evidence="5" id="KW-1185">Reference proteome</keyword>
<protein>
    <recommendedName>
        <fullName evidence="6">Lines homolog 1</fullName>
    </recommendedName>
</protein>
<organism evidence="4 5">
    <name type="scientific">Gouania willdenowi</name>
    <name type="common">Blunt-snouted clingfish</name>
    <name type="synonym">Lepadogaster willdenowi</name>
    <dbReference type="NCBI Taxonomy" id="441366"/>
    <lineage>
        <taxon>Eukaryota</taxon>
        <taxon>Metazoa</taxon>
        <taxon>Chordata</taxon>
        <taxon>Craniata</taxon>
        <taxon>Vertebrata</taxon>
        <taxon>Euteleostomi</taxon>
        <taxon>Actinopterygii</taxon>
        <taxon>Neopterygii</taxon>
        <taxon>Teleostei</taxon>
        <taxon>Neoteleostei</taxon>
        <taxon>Acanthomorphata</taxon>
        <taxon>Ovalentaria</taxon>
        <taxon>Blenniimorphae</taxon>
        <taxon>Blenniiformes</taxon>
        <taxon>Gobiesocoidei</taxon>
        <taxon>Gobiesocidae</taxon>
        <taxon>Gobiesocinae</taxon>
        <taxon>Gouania</taxon>
    </lineage>
</organism>
<dbReference type="Proteomes" id="UP000694680">
    <property type="component" value="Chromosome 3"/>
</dbReference>
<feature type="region of interest" description="Disordered" evidence="1">
    <location>
        <begin position="390"/>
        <end position="425"/>
    </location>
</feature>
<dbReference type="Pfam" id="PF14695">
    <property type="entry name" value="LINES_C"/>
    <property type="match status" value="1"/>
</dbReference>
<dbReference type="InterPro" id="IPR029415">
    <property type="entry name" value="Lines_C"/>
</dbReference>
<evidence type="ECO:0000313" key="4">
    <source>
        <dbReference type="Ensembl" id="ENSGWIP00000033141.1"/>
    </source>
</evidence>
<dbReference type="InterPro" id="IPR032794">
    <property type="entry name" value="LINES_N"/>
</dbReference>
<feature type="compositionally biased region" description="Polar residues" evidence="1">
    <location>
        <begin position="407"/>
        <end position="425"/>
    </location>
</feature>
<dbReference type="PANTHER" id="PTHR16057:SF1">
    <property type="entry name" value="PROTEIN LINES HOMOLOG 1"/>
    <property type="match status" value="1"/>
</dbReference>
<reference evidence="4" key="2">
    <citation type="submission" date="2025-08" db="UniProtKB">
        <authorList>
            <consortium name="Ensembl"/>
        </authorList>
    </citation>
    <scope>IDENTIFICATION</scope>
</reference>
<dbReference type="PANTHER" id="PTHR16057">
    <property type="entry name" value="WINS1, 2 PROTEIN"/>
    <property type="match status" value="1"/>
</dbReference>
<dbReference type="InterPro" id="IPR024875">
    <property type="entry name" value="Protein_Lines"/>
</dbReference>